<dbReference type="EMBL" id="KZ824978">
    <property type="protein sequence ID" value="RAH66968.1"/>
    <property type="molecule type" value="Genomic_DNA"/>
</dbReference>
<name>A0ACD1H091_9EURO</name>
<protein>
    <submittedName>
        <fullName evidence="1">Oxidoreductase</fullName>
    </submittedName>
</protein>
<accession>A0ACD1H091</accession>
<organism evidence="1 2">
    <name type="scientific">Aspergillus aculeatinus CBS 121060</name>
    <dbReference type="NCBI Taxonomy" id="1448322"/>
    <lineage>
        <taxon>Eukaryota</taxon>
        <taxon>Fungi</taxon>
        <taxon>Dikarya</taxon>
        <taxon>Ascomycota</taxon>
        <taxon>Pezizomycotina</taxon>
        <taxon>Eurotiomycetes</taxon>
        <taxon>Eurotiomycetidae</taxon>
        <taxon>Eurotiales</taxon>
        <taxon>Aspergillaceae</taxon>
        <taxon>Aspergillus</taxon>
        <taxon>Aspergillus subgen. Circumdati</taxon>
    </lineage>
</organism>
<evidence type="ECO:0000313" key="1">
    <source>
        <dbReference type="EMBL" id="RAH66968.1"/>
    </source>
</evidence>
<keyword evidence="2" id="KW-1185">Reference proteome</keyword>
<proteinExistence type="predicted"/>
<gene>
    <name evidence="1" type="ORF">BO66DRAFT_355957</name>
</gene>
<dbReference type="Proteomes" id="UP000249661">
    <property type="component" value="Unassembled WGS sequence"/>
</dbReference>
<reference evidence="1" key="1">
    <citation type="submission" date="2018-02" db="EMBL/GenBank/DDBJ databases">
        <title>The genomes of Aspergillus section Nigri reveals drivers in fungal speciation.</title>
        <authorList>
            <consortium name="DOE Joint Genome Institute"/>
            <person name="Vesth T.C."/>
            <person name="Nybo J."/>
            <person name="Theobald S."/>
            <person name="Brandl J."/>
            <person name="Frisvad J.C."/>
            <person name="Nielsen K.F."/>
            <person name="Lyhne E.K."/>
            <person name="Kogle M.E."/>
            <person name="Kuo A."/>
            <person name="Riley R."/>
            <person name="Clum A."/>
            <person name="Nolan M."/>
            <person name="Lipzen A."/>
            <person name="Salamov A."/>
            <person name="Henrissat B."/>
            <person name="Wiebenga A."/>
            <person name="De vries R.P."/>
            <person name="Grigoriev I.V."/>
            <person name="Mortensen U.H."/>
            <person name="Andersen M.R."/>
            <person name="Baker S.E."/>
        </authorList>
    </citation>
    <scope>NUCLEOTIDE SEQUENCE</scope>
    <source>
        <strain evidence="1">CBS 121060</strain>
    </source>
</reference>
<sequence length="296" mass="31171">MPPSPPKTILITGCSAQGIGAALAQQPAQEGHVLFATARTPSKIPAELREQANVHVLALDVTEAASIAAAVHSVTEHTSTSGNHRGLDVLINNAGTGYTMPLAEADLERARAVYEANVWGPLQLIQAFQPLLVAARGRIVNLSSVGAVVPTPWIGVYASSKAALVQLSETLRLELQPFGVGVVCVMAGTVATAFHANEPEVRLPPASRYAPIRRIIADWATGRAGPRNASSPDDFAKALVEDVVLAETLPAGLVWKGPNSAAVRLLARWCPVGLLDRIMKNGQGLDELTESLEGKK</sequence>
<evidence type="ECO:0000313" key="2">
    <source>
        <dbReference type="Proteomes" id="UP000249661"/>
    </source>
</evidence>